<dbReference type="KEGG" id="mis:MICPUN_99723"/>
<proteinExistence type="predicted"/>
<feature type="compositionally biased region" description="Basic residues" evidence="3">
    <location>
        <begin position="1"/>
        <end position="13"/>
    </location>
</feature>
<feature type="region of interest" description="Disordered" evidence="3">
    <location>
        <begin position="1"/>
        <end position="206"/>
    </location>
</feature>
<dbReference type="GO" id="GO:0016308">
    <property type="term" value="F:1-phosphatidylinositol-4-phosphate 5-kinase activity"/>
    <property type="evidence" value="ECO:0007669"/>
    <property type="project" value="UniProtKB-EC"/>
</dbReference>
<feature type="region of interest" description="Disordered" evidence="3">
    <location>
        <begin position="989"/>
        <end position="1018"/>
    </location>
</feature>
<reference evidence="5 6" key="1">
    <citation type="journal article" date="2009" name="Science">
        <title>Green evolution and dynamic adaptations revealed by genomes of the marine picoeukaryotes Micromonas.</title>
        <authorList>
            <person name="Worden A.Z."/>
            <person name="Lee J.H."/>
            <person name="Mock T."/>
            <person name="Rouze P."/>
            <person name="Simmons M.P."/>
            <person name="Aerts A.L."/>
            <person name="Allen A.E."/>
            <person name="Cuvelier M.L."/>
            <person name="Derelle E."/>
            <person name="Everett M.V."/>
            <person name="Foulon E."/>
            <person name="Grimwood J."/>
            <person name="Gundlach H."/>
            <person name="Henrissat B."/>
            <person name="Napoli C."/>
            <person name="McDonald S.M."/>
            <person name="Parker M.S."/>
            <person name="Rombauts S."/>
            <person name="Salamov A."/>
            <person name="Von Dassow P."/>
            <person name="Badger J.H."/>
            <person name="Coutinho P.M."/>
            <person name="Demir E."/>
            <person name="Dubchak I."/>
            <person name="Gentemann C."/>
            <person name="Eikrem W."/>
            <person name="Gready J.E."/>
            <person name="John U."/>
            <person name="Lanier W."/>
            <person name="Lindquist E.A."/>
            <person name="Lucas S."/>
            <person name="Mayer K.F."/>
            <person name="Moreau H."/>
            <person name="Not F."/>
            <person name="Otillar R."/>
            <person name="Panaud O."/>
            <person name="Pangilinan J."/>
            <person name="Paulsen I."/>
            <person name="Piegu B."/>
            <person name="Poliakov A."/>
            <person name="Robbens S."/>
            <person name="Schmutz J."/>
            <person name="Toulza E."/>
            <person name="Wyss T."/>
            <person name="Zelensky A."/>
            <person name="Zhou K."/>
            <person name="Armbrust E.V."/>
            <person name="Bhattacharya D."/>
            <person name="Goodenough U.W."/>
            <person name="Van de Peer Y."/>
            <person name="Grigoriev I.V."/>
        </authorList>
    </citation>
    <scope>NUCLEOTIDE SEQUENCE [LARGE SCALE GENOMIC DNA]</scope>
    <source>
        <strain evidence="6">RCC299 / NOUM17</strain>
    </source>
</reference>
<dbReference type="InterPro" id="IPR002498">
    <property type="entry name" value="PInositol-4-P-4/5-kinase_core"/>
</dbReference>
<dbReference type="PROSITE" id="PS51455">
    <property type="entry name" value="PIPK"/>
    <property type="match status" value="1"/>
</dbReference>
<dbReference type="Gene3D" id="3.30.810.10">
    <property type="entry name" value="2-Layer Sandwich"/>
    <property type="match status" value="1"/>
</dbReference>
<organism evidence="5 6">
    <name type="scientific">Micromonas commoda (strain RCC299 / NOUM17 / CCMP2709)</name>
    <name type="common">Picoplanktonic green alga</name>
    <dbReference type="NCBI Taxonomy" id="296587"/>
    <lineage>
        <taxon>Eukaryota</taxon>
        <taxon>Viridiplantae</taxon>
        <taxon>Chlorophyta</taxon>
        <taxon>Mamiellophyceae</taxon>
        <taxon>Mamiellales</taxon>
        <taxon>Mamiellaceae</taxon>
        <taxon>Micromonas</taxon>
    </lineage>
</organism>
<keyword evidence="2" id="KW-0067">ATP-binding</keyword>
<evidence type="ECO:0000256" key="2">
    <source>
        <dbReference type="PROSITE-ProRule" id="PRU00781"/>
    </source>
</evidence>
<feature type="compositionally biased region" description="Basic and acidic residues" evidence="3">
    <location>
        <begin position="462"/>
        <end position="477"/>
    </location>
</feature>
<dbReference type="GeneID" id="8242327"/>
<dbReference type="CDD" id="cd00139">
    <property type="entry name" value="PIPKc"/>
    <property type="match status" value="1"/>
</dbReference>
<dbReference type="eggNOG" id="KOG0229">
    <property type="taxonomic scope" value="Eukaryota"/>
</dbReference>
<feature type="compositionally biased region" description="Polar residues" evidence="3">
    <location>
        <begin position="564"/>
        <end position="579"/>
    </location>
</feature>
<keyword evidence="2" id="KW-0418">Kinase</keyword>
<dbReference type="GO" id="GO:0005886">
    <property type="term" value="C:plasma membrane"/>
    <property type="evidence" value="ECO:0007669"/>
    <property type="project" value="TreeGrafter"/>
</dbReference>
<dbReference type="InterPro" id="IPR023610">
    <property type="entry name" value="PInositol-4/5-P-5/4-kinase"/>
</dbReference>
<dbReference type="RefSeq" id="XP_002500709.1">
    <property type="nucleotide sequence ID" value="XM_002500663.1"/>
</dbReference>
<feature type="compositionally biased region" description="Basic residues" evidence="3">
    <location>
        <begin position="255"/>
        <end position="271"/>
    </location>
</feature>
<dbReference type="AlphaFoldDB" id="C1E2S7"/>
<dbReference type="GO" id="GO:0046854">
    <property type="term" value="P:phosphatidylinositol phosphate biosynthetic process"/>
    <property type="evidence" value="ECO:0007669"/>
    <property type="project" value="TreeGrafter"/>
</dbReference>
<dbReference type="OrthoDB" id="509825at2759"/>
<name>C1E2S7_MICCC</name>
<dbReference type="Gene3D" id="3.30.800.10">
    <property type="entry name" value="Phosphatidylinositol Phosphate Kinase II Beta"/>
    <property type="match status" value="1"/>
</dbReference>
<evidence type="ECO:0000256" key="3">
    <source>
        <dbReference type="SAM" id="MobiDB-lite"/>
    </source>
</evidence>
<keyword evidence="2" id="KW-0547">Nucleotide-binding</keyword>
<feature type="compositionally biased region" description="Gly residues" evidence="3">
    <location>
        <begin position="993"/>
        <end position="1006"/>
    </location>
</feature>
<dbReference type="PANTHER" id="PTHR23086:SF8">
    <property type="entry name" value="PHOSPHATIDYLINOSITOL 5-PHOSPHATE 4-KINASE, ISOFORM A"/>
    <property type="match status" value="1"/>
</dbReference>
<dbReference type="InterPro" id="IPR027484">
    <property type="entry name" value="PInositol-4-P-5-kinase_N"/>
</dbReference>
<protein>
    <recommendedName>
        <fullName evidence="1">1-phosphatidylinositol-4-phosphate 5-kinase</fullName>
        <ecNumber evidence="1">2.7.1.68</ecNumber>
    </recommendedName>
</protein>
<evidence type="ECO:0000256" key="1">
    <source>
        <dbReference type="ARBA" id="ARBA00012172"/>
    </source>
</evidence>
<dbReference type="EMBL" id="CP001324">
    <property type="protein sequence ID" value="ACO61967.1"/>
    <property type="molecule type" value="Genomic_DNA"/>
</dbReference>
<dbReference type="PANTHER" id="PTHR23086">
    <property type="entry name" value="PHOSPHATIDYLINOSITOL-4-PHOSPHATE 5-KINASE"/>
    <property type="match status" value="1"/>
</dbReference>
<feature type="compositionally biased region" description="Low complexity" evidence="3">
    <location>
        <begin position="115"/>
        <end position="125"/>
    </location>
</feature>
<dbReference type="EC" id="2.7.1.68" evidence="1"/>
<feature type="compositionally biased region" description="Pro residues" evidence="3">
    <location>
        <begin position="526"/>
        <end position="535"/>
    </location>
</feature>
<evidence type="ECO:0000313" key="5">
    <source>
        <dbReference type="EMBL" id="ACO61967.1"/>
    </source>
</evidence>
<gene>
    <name evidence="5" type="ORF">MICPUN_99723</name>
</gene>
<feature type="region of interest" description="Disordered" evidence="3">
    <location>
        <begin position="218"/>
        <end position="271"/>
    </location>
</feature>
<evidence type="ECO:0000259" key="4">
    <source>
        <dbReference type="PROSITE" id="PS51455"/>
    </source>
</evidence>
<dbReference type="InterPro" id="IPR027483">
    <property type="entry name" value="PInositol-4-P-4/5-kinase_C_sf"/>
</dbReference>
<dbReference type="SMART" id="SM00330">
    <property type="entry name" value="PIPKc"/>
    <property type="match status" value="1"/>
</dbReference>
<accession>C1E2S7</accession>
<keyword evidence="2" id="KW-0808">Transferase</keyword>
<dbReference type="Pfam" id="PF01504">
    <property type="entry name" value="PIP5K"/>
    <property type="match status" value="1"/>
</dbReference>
<feature type="region of interest" description="Disordered" evidence="3">
    <location>
        <begin position="770"/>
        <end position="914"/>
    </location>
</feature>
<dbReference type="STRING" id="296587.C1E2S7"/>
<feature type="compositionally biased region" description="Gly residues" evidence="3">
    <location>
        <begin position="876"/>
        <end position="893"/>
    </location>
</feature>
<feature type="compositionally biased region" description="Low complexity" evidence="3">
    <location>
        <begin position="185"/>
        <end position="195"/>
    </location>
</feature>
<feature type="compositionally biased region" description="Low complexity" evidence="3">
    <location>
        <begin position="849"/>
        <end position="858"/>
    </location>
</feature>
<feature type="domain" description="PIPK" evidence="4">
    <location>
        <begin position="505"/>
        <end position="985"/>
    </location>
</feature>
<feature type="compositionally biased region" description="Basic and acidic residues" evidence="3">
    <location>
        <begin position="895"/>
        <end position="914"/>
    </location>
</feature>
<feature type="compositionally biased region" description="Gly residues" evidence="3">
    <location>
        <begin position="76"/>
        <end position="89"/>
    </location>
</feature>
<keyword evidence="6" id="KW-1185">Reference proteome</keyword>
<sequence length="1018" mass="106962">MGRRNGRNAKGARRAGEAADDEASDGENGGAIDAASLTPDDGPEATCAVATDEVTLELPGDDGTPVGTPDDTRGAVAGGWRGFFGGRGARGGDDGSDTEPESTPAGSRRGTPRPSSGYSGNSSASVTPRESRGGGGGLGLSAVRVRGMSLREGDEDAESVGSMSGDELLNLDGDADGGEEGGSPGSRPGSAAASPRVSKGGIAGFGSPRFLKSFRRALSKRSSTGRRSDNGDAGGPNETDEMDDETRIRLEAKREKKARKETKRRAKKARRRLKRLVHATNTMGAAVSAKDETNTQLALCMQLGLTMALRAQKPASAVDWINDPDALERKDVSMTLNVGRKAVVDGSTLPAFRFIVHAPDRFEKVRAAWGLNLGTYQESFALRPVRHDPVDGAPAENLVPGADEWRDAIASHELLGRGLEENTAEEDHARYAAAAAARRDSQNATANANFANLEKTGGPPRLTHDRGGEQQKRREGGTTEPDLPGGRHSRRASTASSVGDKNDKNDGDKNEKNAAGGGSSVGGKPPAAPSQPPPVTSSHARRHSVGSVGTDADSDAAYDPDGFQNDQNGFQNDGFSSGYDSDGRGGASRLLPSTTSLRVISTANASGKSSSWFYCSKDGRFLVKTCTTKEKDVLMNILREYSAHAEANRGVSLLPQYYGLYSIEVGRRSAHFIIMNYWFATMHEINLRYDLKGSTKGRRASAKERAKGPTAIYKDLDRIERGTIVENRMASEIKAAIANDVEFMRRNRLIDYSMMLGVHFKTDGTVRDGDDADAGAGVQAGSESDAQGVVSSDGGGAFDERSGGVPGLQTQDAPPSAAVLAAERDEPRPPSARDPRGGGGYLVDVYAEPSSDAEAGGPSAPPSPSFATTRDHRARGGGSSGVGGGGGGGGGGRLAKIESSKPMEREGSEFFSKEDDRTLQFQLRALDTPQGLAYLGIIDILTQYTAAKAQETFWCGYVVGCGADISCQPPSRYARRFLRMLDSVLVEPRGEGSEVGGGGTSRGGSGRSMDLARSNTSA</sequence>
<dbReference type="Proteomes" id="UP000002009">
    <property type="component" value="Chromosome 3"/>
</dbReference>
<feature type="compositionally biased region" description="Basic and acidic residues" evidence="3">
    <location>
        <begin position="245"/>
        <end position="254"/>
    </location>
</feature>
<feature type="compositionally biased region" description="Basic and acidic residues" evidence="3">
    <location>
        <begin position="500"/>
        <end position="512"/>
    </location>
</feature>
<evidence type="ECO:0000313" key="6">
    <source>
        <dbReference type="Proteomes" id="UP000002009"/>
    </source>
</evidence>
<feature type="region of interest" description="Disordered" evidence="3">
    <location>
        <begin position="450"/>
        <end position="587"/>
    </location>
</feature>
<dbReference type="InParanoid" id="C1E2S7"/>
<dbReference type="SUPFAM" id="SSF56104">
    <property type="entry name" value="SAICAR synthase-like"/>
    <property type="match status" value="1"/>
</dbReference>
<dbReference type="GO" id="GO:0005524">
    <property type="term" value="F:ATP binding"/>
    <property type="evidence" value="ECO:0007669"/>
    <property type="project" value="UniProtKB-UniRule"/>
</dbReference>
<feature type="compositionally biased region" description="Basic and acidic residues" evidence="3">
    <location>
        <begin position="822"/>
        <end position="836"/>
    </location>
</feature>